<keyword evidence="2" id="KW-0732">Signal</keyword>
<gene>
    <name evidence="3" type="ORF">Ctma_1336</name>
</gene>
<protein>
    <submittedName>
        <fullName evidence="3">Uncharacterized protein</fullName>
    </submittedName>
</protein>
<accession>A0AAU6PHW6</accession>
<sequence>MKKILLISTILSLLALNVATLISATTHNTLYDSLSRLPIVALFNNGNGIVEKYKVLKQEGKALAAEQSQIIARNKALSKEKDKMMAKIKALMEKQSKIENENKMLAQERKQITTKNETLVDKNKGLSANIYYLEQSGINKKIRTEITAVIERIRHRIRKATVLNINSMPAESVPNLGIFTIVSTTAAEVYLSCKNAHDLKIIGAIIDPDNFTVRHNQGCELERPTVKELQRKVKELWLHE</sequence>
<evidence type="ECO:0000256" key="2">
    <source>
        <dbReference type="SAM" id="SignalP"/>
    </source>
</evidence>
<dbReference type="Gene3D" id="1.20.5.1000">
    <property type="entry name" value="arf6 gtpase in complex with a specific effector, jip4"/>
    <property type="match status" value="1"/>
</dbReference>
<keyword evidence="1" id="KW-0175">Coiled coil</keyword>
<proteinExistence type="predicted"/>
<dbReference type="AlphaFoldDB" id="A0AAU6PHW6"/>
<name>A0AAU6PHW6_9GAMM</name>
<dbReference type="EMBL" id="CP138327">
    <property type="protein sequence ID" value="WXU00610.1"/>
    <property type="molecule type" value="Genomic_DNA"/>
</dbReference>
<organism evidence="3">
    <name type="scientific">Catillopecten margaritatus gill symbiont</name>
    <dbReference type="NCBI Taxonomy" id="3083288"/>
    <lineage>
        <taxon>Bacteria</taxon>
        <taxon>Pseudomonadati</taxon>
        <taxon>Pseudomonadota</taxon>
        <taxon>Gammaproteobacteria</taxon>
        <taxon>sulfur-oxidizing symbionts</taxon>
    </lineage>
</organism>
<evidence type="ECO:0000313" key="3">
    <source>
        <dbReference type="EMBL" id="WXU00610.1"/>
    </source>
</evidence>
<feature type="chain" id="PRO_5043952345" evidence="2">
    <location>
        <begin position="25"/>
        <end position="240"/>
    </location>
</feature>
<feature type="coiled-coil region" evidence="1">
    <location>
        <begin position="74"/>
        <end position="111"/>
    </location>
</feature>
<evidence type="ECO:0000256" key="1">
    <source>
        <dbReference type="SAM" id="Coils"/>
    </source>
</evidence>
<feature type="signal peptide" evidence="2">
    <location>
        <begin position="1"/>
        <end position="24"/>
    </location>
</feature>
<reference evidence="3" key="1">
    <citation type="submission" date="2023-10" db="EMBL/GenBank/DDBJ databases">
        <title>The first scallop-associated chemosynthetic bacterial symbiont.</title>
        <authorList>
            <person name="Lin Y.-T."/>
            <person name="Sun J."/>
            <person name="Ip J.C.-H."/>
            <person name="He X."/>
            <person name="Gao Z.-M."/>
            <person name="Perez M."/>
            <person name="Xu T."/>
            <person name="Qian P.-Y."/>
            <person name="Qiu J.-W."/>
        </authorList>
    </citation>
    <scope>NUCLEOTIDE SEQUENCE</scope>
    <source>
        <strain evidence="3">Gill1</strain>
    </source>
</reference>